<comment type="caution">
    <text evidence="2">The sequence shown here is derived from an EMBL/GenBank/DDBJ whole genome shotgun (WGS) entry which is preliminary data.</text>
</comment>
<evidence type="ECO:0000313" key="2">
    <source>
        <dbReference type="EMBL" id="MIV47253.1"/>
    </source>
</evidence>
<sequence>MKRHISSSVISESEVRHRAQMQTCGMSLGDMLSWAQDPLHADLLRRLEAQICQLQAGELTSPMISAFWGDFKHNPALMSWFKYVGSAWKLLLKSGLAGDQYSIPVLRLIIKEALMYLPADINGRHDPGLIPSSSLQTGTPGHPVGAIPDGQITSL</sequence>
<protein>
    <submittedName>
        <fullName evidence="2">Uncharacterized protein</fullName>
    </submittedName>
</protein>
<evidence type="ECO:0000256" key="1">
    <source>
        <dbReference type="SAM" id="MobiDB-lite"/>
    </source>
</evidence>
<gene>
    <name evidence="2" type="ORF">A7E06_28295</name>
</gene>
<organism evidence="2">
    <name type="scientific">Salmonella enterica</name>
    <name type="common">Salmonella choleraesuis</name>
    <dbReference type="NCBI Taxonomy" id="28901"/>
    <lineage>
        <taxon>Bacteria</taxon>
        <taxon>Pseudomonadati</taxon>
        <taxon>Pseudomonadota</taxon>
        <taxon>Gammaproteobacteria</taxon>
        <taxon>Enterobacterales</taxon>
        <taxon>Enterobacteriaceae</taxon>
        <taxon>Salmonella</taxon>
    </lineage>
</organism>
<feature type="region of interest" description="Disordered" evidence="1">
    <location>
        <begin position="128"/>
        <end position="155"/>
    </location>
</feature>
<name>A0A402WNQ5_SALER</name>
<reference evidence="2" key="1">
    <citation type="submission" date="2018-07" db="EMBL/GenBank/DDBJ databases">
        <authorList>
            <consortium name="GenomeTrakr network: Whole genome sequencing for foodborne pathogen traceback"/>
        </authorList>
    </citation>
    <scope>NUCLEOTIDE SEQUENCE [LARGE SCALE GENOMIC DNA]</scope>
    <source>
        <strain evidence="2">CFSAN048114</strain>
    </source>
</reference>
<accession>A0A402WNQ5</accession>
<dbReference type="EMBL" id="RSUV01000043">
    <property type="protein sequence ID" value="MIV47253.1"/>
    <property type="molecule type" value="Genomic_DNA"/>
</dbReference>
<proteinExistence type="predicted"/>
<dbReference type="AlphaFoldDB" id="A0A402WNQ5"/>
<dbReference type="Proteomes" id="UP000839530">
    <property type="component" value="Unassembled WGS sequence"/>
</dbReference>